<evidence type="ECO:0000313" key="1">
    <source>
        <dbReference type="EMBL" id="GBM20254.1"/>
    </source>
</evidence>
<keyword evidence="2" id="KW-1185">Reference proteome</keyword>
<proteinExistence type="predicted"/>
<evidence type="ECO:0000313" key="2">
    <source>
        <dbReference type="Proteomes" id="UP000499080"/>
    </source>
</evidence>
<reference evidence="1 2" key="1">
    <citation type="journal article" date="2019" name="Sci. Rep.">
        <title>Orb-weaving spider Araneus ventricosus genome elucidates the spidroin gene catalogue.</title>
        <authorList>
            <person name="Kono N."/>
            <person name="Nakamura H."/>
            <person name="Ohtoshi R."/>
            <person name="Moran D.A.P."/>
            <person name="Shinohara A."/>
            <person name="Yoshida Y."/>
            <person name="Fujiwara M."/>
            <person name="Mori M."/>
            <person name="Tomita M."/>
            <person name="Arakawa K."/>
        </authorList>
    </citation>
    <scope>NUCLEOTIDE SEQUENCE [LARGE SCALE GENOMIC DNA]</scope>
</reference>
<protein>
    <submittedName>
        <fullName evidence="1">Uncharacterized protein</fullName>
    </submittedName>
</protein>
<sequence>MIFVQTQNFTNFQIVEKISDHSTKFTYRVDLRRPTRRSALYVNLASTANKPSKALKGHIIYLIVRPNSYQNHPSLARSRPVHLNNSRCDSSSTRAGVLIPITGHGPTPPLGGTQNHLQRASPKYYCTHQGAYHPAYLFGGFSTTNS</sequence>
<organism evidence="1 2">
    <name type="scientific">Araneus ventricosus</name>
    <name type="common">Orbweaver spider</name>
    <name type="synonym">Epeira ventricosa</name>
    <dbReference type="NCBI Taxonomy" id="182803"/>
    <lineage>
        <taxon>Eukaryota</taxon>
        <taxon>Metazoa</taxon>
        <taxon>Ecdysozoa</taxon>
        <taxon>Arthropoda</taxon>
        <taxon>Chelicerata</taxon>
        <taxon>Arachnida</taxon>
        <taxon>Araneae</taxon>
        <taxon>Araneomorphae</taxon>
        <taxon>Entelegynae</taxon>
        <taxon>Araneoidea</taxon>
        <taxon>Araneidae</taxon>
        <taxon>Araneus</taxon>
    </lineage>
</organism>
<accession>A0A4Y2DX78</accession>
<dbReference type="EMBL" id="BGPR01000439">
    <property type="protein sequence ID" value="GBM20254.1"/>
    <property type="molecule type" value="Genomic_DNA"/>
</dbReference>
<dbReference type="Proteomes" id="UP000499080">
    <property type="component" value="Unassembled WGS sequence"/>
</dbReference>
<comment type="caution">
    <text evidence="1">The sequence shown here is derived from an EMBL/GenBank/DDBJ whole genome shotgun (WGS) entry which is preliminary data.</text>
</comment>
<dbReference type="AlphaFoldDB" id="A0A4Y2DX78"/>
<name>A0A4Y2DX78_ARAVE</name>
<gene>
    <name evidence="1" type="ORF">AVEN_216670_1</name>
</gene>